<accession>A0A4R0N3S7</accession>
<keyword evidence="1" id="KW-0732">Signal</keyword>
<gene>
    <name evidence="2" type="ORF">EZ428_07050</name>
</gene>
<keyword evidence="3" id="KW-1185">Reference proteome</keyword>
<feature type="signal peptide" evidence="1">
    <location>
        <begin position="1"/>
        <end position="19"/>
    </location>
</feature>
<evidence type="ECO:0000313" key="2">
    <source>
        <dbReference type="EMBL" id="TCC94521.1"/>
    </source>
</evidence>
<dbReference type="RefSeq" id="WP_131552380.1">
    <property type="nucleotide sequence ID" value="NZ_SJSK01000001.1"/>
</dbReference>
<dbReference type="SUPFAM" id="SSF54427">
    <property type="entry name" value="NTF2-like"/>
    <property type="match status" value="1"/>
</dbReference>
<dbReference type="OrthoDB" id="8445243at2"/>
<feature type="chain" id="PRO_5020267974" evidence="1">
    <location>
        <begin position="20"/>
        <end position="150"/>
    </location>
</feature>
<name>A0A4R0N3S7_9SPHI</name>
<protein>
    <submittedName>
        <fullName evidence="2">Nuclear transport factor 2 family protein</fullName>
    </submittedName>
</protein>
<dbReference type="Proteomes" id="UP000292884">
    <property type="component" value="Unassembled WGS sequence"/>
</dbReference>
<sequence>MKTLLLTAILFWAMLLSKAQNSKKMENNQQDLIAITEVLEKYYFKGIYEGDVNKLKQALYPGTLLFGDVKGEPYAKTLDQYLYGVQQRQSPKDSGKLFKGRIISINIVNSIAIARVQVKMYDFNYTDLLSFHKLDNRWFIVNKMFTDIAN</sequence>
<dbReference type="Pfam" id="PF12893">
    <property type="entry name" value="Lumazine_bd_2"/>
    <property type="match status" value="1"/>
</dbReference>
<dbReference type="InterPro" id="IPR039437">
    <property type="entry name" value="FrzH/put_lumazine-bd"/>
</dbReference>
<proteinExistence type="predicted"/>
<evidence type="ECO:0000313" key="3">
    <source>
        <dbReference type="Proteomes" id="UP000292884"/>
    </source>
</evidence>
<evidence type="ECO:0000256" key="1">
    <source>
        <dbReference type="SAM" id="SignalP"/>
    </source>
</evidence>
<comment type="caution">
    <text evidence="2">The sequence shown here is derived from an EMBL/GenBank/DDBJ whole genome shotgun (WGS) entry which is preliminary data.</text>
</comment>
<dbReference type="Gene3D" id="3.10.450.50">
    <property type="match status" value="1"/>
</dbReference>
<dbReference type="InterPro" id="IPR032710">
    <property type="entry name" value="NTF2-like_dom_sf"/>
</dbReference>
<organism evidence="2 3">
    <name type="scientific">Pedobacter frigiditerrae</name>
    <dbReference type="NCBI Taxonomy" id="2530452"/>
    <lineage>
        <taxon>Bacteria</taxon>
        <taxon>Pseudomonadati</taxon>
        <taxon>Bacteroidota</taxon>
        <taxon>Sphingobacteriia</taxon>
        <taxon>Sphingobacteriales</taxon>
        <taxon>Sphingobacteriaceae</taxon>
        <taxon>Pedobacter</taxon>
    </lineage>
</organism>
<dbReference type="EMBL" id="SJSK01000001">
    <property type="protein sequence ID" value="TCC94521.1"/>
    <property type="molecule type" value="Genomic_DNA"/>
</dbReference>
<reference evidence="2 3" key="1">
    <citation type="submission" date="2019-02" db="EMBL/GenBank/DDBJ databases">
        <title>Pedobacter sp. RP-1-13 sp. nov., isolated from Arctic soil.</title>
        <authorList>
            <person name="Dahal R.H."/>
        </authorList>
    </citation>
    <scope>NUCLEOTIDE SEQUENCE [LARGE SCALE GENOMIC DNA]</scope>
    <source>
        <strain evidence="2 3">RP-1-13</strain>
    </source>
</reference>
<dbReference type="AlphaFoldDB" id="A0A4R0N3S7"/>